<dbReference type="GO" id="GO:0003677">
    <property type="term" value="F:DNA binding"/>
    <property type="evidence" value="ECO:0007669"/>
    <property type="project" value="UniProtKB-KW"/>
</dbReference>
<dbReference type="KEGG" id="fpf:DCC35_10925"/>
<evidence type="ECO:0000313" key="4">
    <source>
        <dbReference type="Proteomes" id="UP000298616"/>
    </source>
</evidence>
<gene>
    <name evidence="3" type="ORF">DCC35_10925</name>
</gene>
<keyword evidence="1" id="KW-0238">DNA-binding</keyword>
<sequence>MEIGEKIRYLRISKGFTKSDLARKAKISNAQLGRYEEGTSQPTASFIVNLADALDCTPNYLLNIKENRICHVDNEYFNRFVENFHSLNLDDKLDILNILKKYYPVSS</sequence>
<reference evidence="3 4" key="1">
    <citation type="submission" date="2018-04" db="EMBL/GenBank/DDBJ databases">
        <title>Complete genome uncultured novel isolate.</title>
        <authorList>
            <person name="Merlino G."/>
        </authorList>
    </citation>
    <scope>NUCLEOTIDE SEQUENCE [LARGE SCALE GENOMIC DNA]</scope>
    <source>
        <strain evidence="4">R1DC9</strain>
    </source>
</reference>
<dbReference type="SUPFAM" id="SSF47413">
    <property type="entry name" value="lambda repressor-like DNA-binding domains"/>
    <property type="match status" value="1"/>
</dbReference>
<dbReference type="InterPro" id="IPR001387">
    <property type="entry name" value="Cro/C1-type_HTH"/>
</dbReference>
<dbReference type="RefSeq" id="WP_137090806.1">
    <property type="nucleotide sequence ID" value="NZ_CP028923.1"/>
</dbReference>
<proteinExistence type="predicted"/>
<evidence type="ECO:0000256" key="1">
    <source>
        <dbReference type="ARBA" id="ARBA00023125"/>
    </source>
</evidence>
<dbReference type="SMART" id="SM00530">
    <property type="entry name" value="HTH_XRE"/>
    <property type="match status" value="1"/>
</dbReference>
<dbReference type="Proteomes" id="UP000298616">
    <property type="component" value="Chromosome"/>
</dbReference>
<dbReference type="PANTHER" id="PTHR46797">
    <property type="entry name" value="HTH-TYPE TRANSCRIPTIONAL REGULATOR"/>
    <property type="match status" value="1"/>
</dbReference>
<evidence type="ECO:0000259" key="2">
    <source>
        <dbReference type="PROSITE" id="PS50943"/>
    </source>
</evidence>
<dbReference type="EMBL" id="CP028923">
    <property type="protein sequence ID" value="QCK15221.1"/>
    <property type="molecule type" value="Genomic_DNA"/>
</dbReference>
<dbReference type="Pfam" id="PF01381">
    <property type="entry name" value="HTH_3"/>
    <property type="match status" value="1"/>
</dbReference>
<dbReference type="GO" id="GO:0005829">
    <property type="term" value="C:cytosol"/>
    <property type="evidence" value="ECO:0007669"/>
    <property type="project" value="TreeGrafter"/>
</dbReference>
<dbReference type="PROSITE" id="PS50943">
    <property type="entry name" value="HTH_CROC1"/>
    <property type="match status" value="1"/>
</dbReference>
<accession>A0A4D7JHW4</accession>
<dbReference type="AlphaFoldDB" id="A0A4D7JHW4"/>
<dbReference type="CDD" id="cd00093">
    <property type="entry name" value="HTH_XRE"/>
    <property type="match status" value="1"/>
</dbReference>
<dbReference type="OrthoDB" id="955486at2"/>
<feature type="domain" description="HTH cro/C1-type" evidence="2">
    <location>
        <begin position="7"/>
        <end position="61"/>
    </location>
</feature>
<dbReference type="Gene3D" id="1.10.260.40">
    <property type="entry name" value="lambda repressor-like DNA-binding domains"/>
    <property type="match status" value="1"/>
</dbReference>
<dbReference type="InterPro" id="IPR050807">
    <property type="entry name" value="TransReg_Diox_bact_type"/>
</dbReference>
<dbReference type="InterPro" id="IPR010982">
    <property type="entry name" value="Lambda_DNA-bd_dom_sf"/>
</dbReference>
<protein>
    <recommendedName>
        <fullName evidence="2">HTH cro/C1-type domain-containing protein</fullName>
    </recommendedName>
</protein>
<organism evidence="3 4">
    <name type="scientific">Mangrovivirga cuniculi</name>
    <dbReference type="NCBI Taxonomy" id="2715131"/>
    <lineage>
        <taxon>Bacteria</taxon>
        <taxon>Pseudomonadati</taxon>
        <taxon>Bacteroidota</taxon>
        <taxon>Cytophagia</taxon>
        <taxon>Cytophagales</taxon>
        <taxon>Mangrovivirgaceae</taxon>
        <taxon>Mangrovivirga</taxon>
    </lineage>
</organism>
<dbReference type="PANTHER" id="PTHR46797:SF1">
    <property type="entry name" value="METHYLPHOSPHONATE SYNTHASE"/>
    <property type="match status" value="1"/>
</dbReference>
<dbReference type="GO" id="GO:0003700">
    <property type="term" value="F:DNA-binding transcription factor activity"/>
    <property type="evidence" value="ECO:0007669"/>
    <property type="project" value="TreeGrafter"/>
</dbReference>
<name>A0A4D7JHW4_9BACT</name>
<keyword evidence="4" id="KW-1185">Reference proteome</keyword>
<evidence type="ECO:0000313" key="3">
    <source>
        <dbReference type="EMBL" id="QCK15221.1"/>
    </source>
</evidence>